<name>W1WC29_9ZZZZ</name>
<dbReference type="AlphaFoldDB" id="W1WC29"/>
<comment type="caution">
    <text evidence="1">The sequence shown here is derived from an EMBL/GenBank/DDBJ whole genome shotgun (WGS) entry which is preliminary data.</text>
</comment>
<reference evidence="1" key="1">
    <citation type="submission" date="2013-12" db="EMBL/GenBank/DDBJ databases">
        <title>A Varibaculum cambriense genome reconstructed from a premature infant gut community with otherwise low bacterial novelty that shifts toward anaerobic metabolism during the third week of life.</title>
        <authorList>
            <person name="Brown C.T."/>
            <person name="Sharon I."/>
            <person name="Thomas B.C."/>
            <person name="Castelle C.J."/>
            <person name="Morowitz M.J."/>
            <person name="Banfield J.F."/>
        </authorList>
    </citation>
    <scope>NUCLEOTIDE SEQUENCE</scope>
</reference>
<sequence length="101" mass="11973">RSWKYPHRCERIYSSSSWTLKKSEQQLIDPLQEQSDNPDFIEAFYLEKQALYQKSRKKEDRIESIIVKGFLCALKDGITASTEESNFLHNYLFSVDIFKIC</sequence>
<accession>W1WC29</accession>
<feature type="non-terminal residue" evidence="1">
    <location>
        <position position="101"/>
    </location>
</feature>
<dbReference type="EMBL" id="AZMM01019056">
    <property type="protein sequence ID" value="ETJ15511.1"/>
    <property type="molecule type" value="Genomic_DNA"/>
</dbReference>
<protein>
    <submittedName>
        <fullName evidence="1">Transcriptional activator, Rgg/GadR/MutR family</fullName>
    </submittedName>
</protein>
<gene>
    <name evidence="1" type="ORF">Q604_UNBc4C00275G0001</name>
</gene>
<proteinExistence type="predicted"/>
<organism evidence="1">
    <name type="scientific">human gut metagenome</name>
    <dbReference type="NCBI Taxonomy" id="408170"/>
    <lineage>
        <taxon>unclassified sequences</taxon>
        <taxon>metagenomes</taxon>
        <taxon>organismal metagenomes</taxon>
    </lineage>
</organism>
<evidence type="ECO:0000313" key="1">
    <source>
        <dbReference type="EMBL" id="ETJ15511.1"/>
    </source>
</evidence>
<feature type="non-terminal residue" evidence="1">
    <location>
        <position position="1"/>
    </location>
</feature>